<feature type="non-terminal residue" evidence="2">
    <location>
        <position position="51"/>
    </location>
</feature>
<gene>
    <name evidence="2" type="ORF">B0I35DRAFT_328473</name>
</gene>
<feature type="domain" description="Beta-ketoacyl synthase-like N-terminal" evidence="1">
    <location>
        <begin position="1"/>
        <end position="47"/>
    </location>
</feature>
<dbReference type="Proteomes" id="UP000813444">
    <property type="component" value="Unassembled WGS sequence"/>
</dbReference>
<dbReference type="AlphaFoldDB" id="A0A8K0SIS7"/>
<dbReference type="GO" id="GO:0016746">
    <property type="term" value="F:acyltransferase activity"/>
    <property type="evidence" value="ECO:0007669"/>
    <property type="project" value="InterPro"/>
</dbReference>
<dbReference type="Pfam" id="PF00109">
    <property type="entry name" value="ketoacyl-synt"/>
    <property type="match status" value="1"/>
</dbReference>
<dbReference type="Gene3D" id="3.40.47.10">
    <property type="match status" value="1"/>
</dbReference>
<accession>A0A8K0SIS7</accession>
<evidence type="ECO:0000313" key="3">
    <source>
        <dbReference type="Proteomes" id="UP000813444"/>
    </source>
</evidence>
<feature type="non-terminal residue" evidence="2">
    <location>
        <position position="1"/>
    </location>
</feature>
<dbReference type="InterPro" id="IPR016039">
    <property type="entry name" value="Thiolase-like"/>
</dbReference>
<evidence type="ECO:0000259" key="1">
    <source>
        <dbReference type="Pfam" id="PF00109"/>
    </source>
</evidence>
<dbReference type="SUPFAM" id="SSF53901">
    <property type="entry name" value="Thiolase-like"/>
    <property type="match status" value="1"/>
</dbReference>
<name>A0A8K0SIS7_9HYPO</name>
<evidence type="ECO:0000313" key="2">
    <source>
        <dbReference type="EMBL" id="KAH7304336.1"/>
    </source>
</evidence>
<keyword evidence="3" id="KW-1185">Reference proteome</keyword>
<proteinExistence type="predicted"/>
<comment type="caution">
    <text evidence="2">The sequence shown here is derived from an EMBL/GenBank/DDBJ whole genome shotgun (WGS) entry which is preliminary data.</text>
</comment>
<sequence>RLTMEAVYESIEAAVYTPTQMQGSQTAVYLGVMTGDYHDMQQRDPETVNRY</sequence>
<protein>
    <recommendedName>
        <fullName evidence="1">Beta-ketoacyl synthase-like N-terminal domain-containing protein</fullName>
    </recommendedName>
</protein>
<dbReference type="OrthoDB" id="329835at2759"/>
<organism evidence="2 3">
    <name type="scientific">Stachybotrys elegans</name>
    <dbReference type="NCBI Taxonomy" id="80388"/>
    <lineage>
        <taxon>Eukaryota</taxon>
        <taxon>Fungi</taxon>
        <taxon>Dikarya</taxon>
        <taxon>Ascomycota</taxon>
        <taxon>Pezizomycotina</taxon>
        <taxon>Sordariomycetes</taxon>
        <taxon>Hypocreomycetidae</taxon>
        <taxon>Hypocreales</taxon>
        <taxon>Stachybotryaceae</taxon>
        <taxon>Stachybotrys</taxon>
    </lineage>
</organism>
<dbReference type="InterPro" id="IPR014030">
    <property type="entry name" value="Ketoacyl_synth_N"/>
</dbReference>
<reference evidence="2" key="1">
    <citation type="journal article" date="2021" name="Nat. Commun.">
        <title>Genetic determinants of endophytism in the Arabidopsis root mycobiome.</title>
        <authorList>
            <person name="Mesny F."/>
            <person name="Miyauchi S."/>
            <person name="Thiergart T."/>
            <person name="Pickel B."/>
            <person name="Atanasova L."/>
            <person name="Karlsson M."/>
            <person name="Huettel B."/>
            <person name="Barry K.W."/>
            <person name="Haridas S."/>
            <person name="Chen C."/>
            <person name="Bauer D."/>
            <person name="Andreopoulos W."/>
            <person name="Pangilinan J."/>
            <person name="LaButti K."/>
            <person name="Riley R."/>
            <person name="Lipzen A."/>
            <person name="Clum A."/>
            <person name="Drula E."/>
            <person name="Henrissat B."/>
            <person name="Kohler A."/>
            <person name="Grigoriev I.V."/>
            <person name="Martin F.M."/>
            <person name="Hacquard S."/>
        </authorList>
    </citation>
    <scope>NUCLEOTIDE SEQUENCE</scope>
    <source>
        <strain evidence="2">MPI-CAGE-CH-0235</strain>
    </source>
</reference>
<dbReference type="EMBL" id="JAGPNK010000024">
    <property type="protein sequence ID" value="KAH7304336.1"/>
    <property type="molecule type" value="Genomic_DNA"/>
</dbReference>